<accession>A0A0C3G141</accession>
<organism evidence="2 3">
    <name type="scientific">Piloderma croceum (strain F 1598)</name>
    <dbReference type="NCBI Taxonomy" id="765440"/>
    <lineage>
        <taxon>Eukaryota</taxon>
        <taxon>Fungi</taxon>
        <taxon>Dikarya</taxon>
        <taxon>Basidiomycota</taxon>
        <taxon>Agaricomycotina</taxon>
        <taxon>Agaricomycetes</taxon>
        <taxon>Agaricomycetidae</taxon>
        <taxon>Atheliales</taxon>
        <taxon>Atheliaceae</taxon>
        <taxon>Piloderma</taxon>
    </lineage>
</organism>
<sequence>MQAHLPLGTSKSKLSNSHGHGTRRLYQEGHQEDARNTKDRTKDLVSRFRGVGYQKRGLPYKKPFYR</sequence>
<feature type="region of interest" description="Disordered" evidence="1">
    <location>
        <begin position="1"/>
        <end position="48"/>
    </location>
</feature>
<feature type="compositionally biased region" description="Basic and acidic residues" evidence="1">
    <location>
        <begin position="25"/>
        <end position="46"/>
    </location>
</feature>
<evidence type="ECO:0000313" key="2">
    <source>
        <dbReference type="EMBL" id="KIM89965.1"/>
    </source>
</evidence>
<reference evidence="2 3" key="1">
    <citation type="submission" date="2014-04" db="EMBL/GenBank/DDBJ databases">
        <authorList>
            <consortium name="DOE Joint Genome Institute"/>
            <person name="Kuo A."/>
            <person name="Tarkka M."/>
            <person name="Buscot F."/>
            <person name="Kohler A."/>
            <person name="Nagy L.G."/>
            <person name="Floudas D."/>
            <person name="Copeland A."/>
            <person name="Barry K.W."/>
            <person name="Cichocki N."/>
            <person name="Veneault-Fourrey C."/>
            <person name="LaButti K."/>
            <person name="Lindquist E.A."/>
            <person name="Lipzen A."/>
            <person name="Lundell T."/>
            <person name="Morin E."/>
            <person name="Murat C."/>
            <person name="Sun H."/>
            <person name="Tunlid A."/>
            <person name="Henrissat B."/>
            <person name="Grigoriev I.V."/>
            <person name="Hibbett D.S."/>
            <person name="Martin F."/>
            <person name="Nordberg H.P."/>
            <person name="Cantor M.N."/>
            <person name="Hua S.X."/>
        </authorList>
    </citation>
    <scope>NUCLEOTIDE SEQUENCE [LARGE SCALE GENOMIC DNA]</scope>
    <source>
        <strain evidence="2 3">F 1598</strain>
    </source>
</reference>
<evidence type="ECO:0000313" key="3">
    <source>
        <dbReference type="Proteomes" id="UP000054166"/>
    </source>
</evidence>
<gene>
    <name evidence="2" type="ORF">PILCRDRAFT_812757</name>
</gene>
<proteinExistence type="predicted"/>
<name>A0A0C3G141_PILCF</name>
<protein>
    <submittedName>
        <fullName evidence="2">Uncharacterized protein</fullName>
    </submittedName>
</protein>
<evidence type="ECO:0000256" key="1">
    <source>
        <dbReference type="SAM" id="MobiDB-lite"/>
    </source>
</evidence>
<dbReference type="EMBL" id="KN832974">
    <property type="protein sequence ID" value="KIM89965.1"/>
    <property type="molecule type" value="Genomic_DNA"/>
</dbReference>
<feature type="compositionally biased region" description="Polar residues" evidence="1">
    <location>
        <begin position="9"/>
        <end position="19"/>
    </location>
</feature>
<dbReference type="HOGENOM" id="CLU_2832025_0_0_1"/>
<dbReference type="InParanoid" id="A0A0C3G141"/>
<dbReference type="Proteomes" id="UP000054166">
    <property type="component" value="Unassembled WGS sequence"/>
</dbReference>
<dbReference type="AlphaFoldDB" id="A0A0C3G141"/>
<keyword evidence="3" id="KW-1185">Reference proteome</keyword>
<reference evidence="3" key="2">
    <citation type="submission" date="2015-01" db="EMBL/GenBank/DDBJ databases">
        <title>Evolutionary Origins and Diversification of the Mycorrhizal Mutualists.</title>
        <authorList>
            <consortium name="DOE Joint Genome Institute"/>
            <consortium name="Mycorrhizal Genomics Consortium"/>
            <person name="Kohler A."/>
            <person name="Kuo A."/>
            <person name="Nagy L.G."/>
            <person name="Floudas D."/>
            <person name="Copeland A."/>
            <person name="Barry K.W."/>
            <person name="Cichocki N."/>
            <person name="Veneault-Fourrey C."/>
            <person name="LaButti K."/>
            <person name="Lindquist E.A."/>
            <person name="Lipzen A."/>
            <person name="Lundell T."/>
            <person name="Morin E."/>
            <person name="Murat C."/>
            <person name="Riley R."/>
            <person name="Ohm R."/>
            <person name="Sun H."/>
            <person name="Tunlid A."/>
            <person name="Henrissat B."/>
            <person name="Grigoriev I.V."/>
            <person name="Hibbett D.S."/>
            <person name="Martin F."/>
        </authorList>
    </citation>
    <scope>NUCLEOTIDE SEQUENCE [LARGE SCALE GENOMIC DNA]</scope>
    <source>
        <strain evidence="3">F 1598</strain>
    </source>
</reference>